<evidence type="ECO:0000313" key="3">
    <source>
        <dbReference type="EMBL" id="MBP2368872.1"/>
    </source>
</evidence>
<sequence length="579" mass="61608">MSDAAVLDPVLEEDLLDQYLQRPIIVEDPCPHGIPVDLCAALCSGDPTAVATVHLDRPVGHSLALDCQLAGAAPHLLTDAQILDVVEGAERLQRWVSALRTRMIAVFADRHPAGSRAAPPDADPRAIAPVSRWLPDQVAMVLSLSREQALGEIAGAQRFAHVLPATLADWEAGRIDERKADAIAQATIVLDDDLAREVEAKVLTGAAEVPRRLLQDRLRRAVAKADPDGATRRHQRAKADRRMSISHGEEGMASLWLGGTAEQAEASWRSVDRLARAVDAADPRTLDQKRIDTAHELLQGTLTLTDLTDVQAVVDHVLATVAARQHQPGSDTPAEVPAGARAEVTGVSAEVVAEAVAQALALALAHKPDPNTVIGRKPLIHVVVGLDTLLGGDTPGELVGHGPIPALTARALAAEGVLKRLVTDPLSGYLINHGRTTYSPPEPTDDHVRARDCTCRGPLCAKPIRDLDHHIPWADQGPTDADNLNGYCLGHHKLKDAPGWQVLAHPDGSLTWISPCGRRRTTHPHDYRPFTDPTPDRNGPSHQADEADEADGAAPTDAAEDAAGGFAGVAGADETPPPF</sequence>
<accession>A0ABS4VY39</accession>
<evidence type="ECO:0000256" key="1">
    <source>
        <dbReference type="SAM" id="MobiDB-lite"/>
    </source>
</evidence>
<evidence type="ECO:0000313" key="4">
    <source>
        <dbReference type="Proteomes" id="UP001519295"/>
    </source>
</evidence>
<dbReference type="Pfam" id="PF02720">
    <property type="entry name" value="DUF222"/>
    <property type="match status" value="1"/>
</dbReference>
<proteinExistence type="predicted"/>
<feature type="region of interest" description="Disordered" evidence="1">
    <location>
        <begin position="514"/>
        <end position="579"/>
    </location>
</feature>
<dbReference type="CDD" id="cd00085">
    <property type="entry name" value="HNHc"/>
    <property type="match status" value="1"/>
</dbReference>
<dbReference type="RefSeq" id="WP_210030581.1">
    <property type="nucleotide sequence ID" value="NZ_JAGINU010000001.1"/>
</dbReference>
<reference evidence="3 4" key="1">
    <citation type="submission" date="2021-03" db="EMBL/GenBank/DDBJ databases">
        <title>Sequencing the genomes of 1000 actinobacteria strains.</title>
        <authorList>
            <person name="Klenk H.-P."/>
        </authorList>
    </citation>
    <scope>NUCLEOTIDE SEQUENCE [LARGE SCALE GENOMIC DNA]</scope>
    <source>
        <strain evidence="3 4">DSM 45256</strain>
    </source>
</reference>
<name>A0ABS4VY39_9PSEU</name>
<feature type="compositionally biased region" description="Low complexity" evidence="1">
    <location>
        <begin position="552"/>
        <end position="573"/>
    </location>
</feature>
<comment type="caution">
    <text evidence="3">The sequence shown here is derived from an EMBL/GenBank/DDBJ whole genome shotgun (WGS) entry which is preliminary data.</text>
</comment>
<organism evidence="3 4">
    <name type="scientific">Pseudonocardia parietis</name>
    <dbReference type="NCBI Taxonomy" id="570936"/>
    <lineage>
        <taxon>Bacteria</taxon>
        <taxon>Bacillati</taxon>
        <taxon>Actinomycetota</taxon>
        <taxon>Actinomycetes</taxon>
        <taxon>Pseudonocardiales</taxon>
        <taxon>Pseudonocardiaceae</taxon>
        <taxon>Pseudonocardia</taxon>
    </lineage>
</organism>
<feature type="domain" description="DUF222" evidence="2">
    <location>
        <begin position="134"/>
        <end position="363"/>
    </location>
</feature>
<evidence type="ECO:0000259" key="2">
    <source>
        <dbReference type="Pfam" id="PF02720"/>
    </source>
</evidence>
<gene>
    <name evidence="3" type="ORF">JOF36_004568</name>
</gene>
<feature type="region of interest" description="Disordered" evidence="1">
    <location>
        <begin position="224"/>
        <end position="245"/>
    </location>
</feature>
<dbReference type="EMBL" id="JAGINU010000001">
    <property type="protein sequence ID" value="MBP2368872.1"/>
    <property type="molecule type" value="Genomic_DNA"/>
</dbReference>
<protein>
    <recommendedName>
        <fullName evidence="2">DUF222 domain-containing protein</fullName>
    </recommendedName>
</protein>
<dbReference type="InterPro" id="IPR003615">
    <property type="entry name" value="HNH_nuc"/>
</dbReference>
<dbReference type="Proteomes" id="UP001519295">
    <property type="component" value="Unassembled WGS sequence"/>
</dbReference>
<dbReference type="InterPro" id="IPR003870">
    <property type="entry name" value="DUF222"/>
</dbReference>
<keyword evidence="4" id="KW-1185">Reference proteome</keyword>